<gene>
    <name evidence="5" type="ORF">PISMIDRAFT_16755</name>
</gene>
<evidence type="ECO:0000259" key="4">
    <source>
        <dbReference type="PROSITE" id="PS50158"/>
    </source>
</evidence>
<reference evidence="6" key="2">
    <citation type="submission" date="2015-01" db="EMBL/GenBank/DDBJ databases">
        <title>Evolutionary Origins and Diversification of the Mycorrhizal Mutualists.</title>
        <authorList>
            <consortium name="DOE Joint Genome Institute"/>
            <consortium name="Mycorrhizal Genomics Consortium"/>
            <person name="Kohler A."/>
            <person name="Kuo A."/>
            <person name="Nagy L.G."/>
            <person name="Floudas D."/>
            <person name="Copeland A."/>
            <person name="Barry K.W."/>
            <person name="Cichocki N."/>
            <person name="Veneault-Fourrey C."/>
            <person name="LaButti K."/>
            <person name="Lindquist E.A."/>
            <person name="Lipzen A."/>
            <person name="Lundell T."/>
            <person name="Morin E."/>
            <person name="Murat C."/>
            <person name="Riley R."/>
            <person name="Ohm R."/>
            <person name="Sun H."/>
            <person name="Tunlid A."/>
            <person name="Henrissat B."/>
            <person name="Grigoriev I.V."/>
            <person name="Hibbett D.S."/>
            <person name="Martin F."/>
        </authorList>
    </citation>
    <scope>NUCLEOTIDE SEQUENCE [LARGE SCALE GENOMIC DNA]</scope>
    <source>
        <strain evidence="6">441</strain>
    </source>
</reference>
<dbReference type="HOGENOM" id="CLU_033743_2_1_1"/>
<feature type="compositionally biased region" description="Basic and acidic residues" evidence="3">
    <location>
        <begin position="252"/>
        <end position="266"/>
    </location>
</feature>
<organism evidence="5 6">
    <name type="scientific">Pisolithus microcarpus 441</name>
    <dbReference type="NCBI Taxonomy" id="765257"/>
    <lineage>
        <taxon>Eukaryota</taxon>
        <taxon>Fungi</taxon>
        <taxon>Dikarya</taxon>
        <taxon>Basidiomycota</taxon>
        <taxon>Agaricomycotina</taxon>
        <taxon>Agaricomycetes</taxon>
        <taxon>Agaricomycetidae</taxon>
        <taxon>Boletales</taxon>
        <taxon>Sclerodermatineae</taxon>
        <taxon>Pisolithaceae</taxon>
        <taxon>Pisolithus</taxon>
    </lineage>
</organism>
<dbReference type="PANTHER" id="PTHR15503">
    <property type="entry name" value="LDOC1 RELATED"/>
    <property type="match status" value="1"/>
</dbReference>
<feature type="domain" description="CCHC-type" evidence="4">
    <location>
        <begin position="516"/>
        <end position="531"/>
    </location>
</feature>
<feature type="region of interest" description="Disordered" evidence="3">
    <location>
        <begin position="247"/>
        <end position="273"/>
    </location>
</feature>
<dbReference type="PROSITE" id="PS50158">
    <property type="entry name" value="ZF_CCHC"/>
    <property type="match status" value="1"/>
</dbReference>
<accession>A0A0C9Z540</accession>
<dbReference type="GO" id="GO:0006397">
    <property type="term" value="P:mRNA processing"/>
    <property type="evidence" value="ECO:0007669"/>
    <property type="project" value="UniProtKB-KW"/>
</dbReference>
<dbReference type="STRING" id="765257.A0A0C9Z540"/>
<evidence type="ECO:0000256" key="2">
    <source>
        <dbReference type="PROSITE-ProRule" id="PRU00047"/>
    </source>
</evidence>
<keyword evidence="2" id="KW-0862">Zinc</keyword>
<feature type="compositionally biased region" description="Basic and acidic residues" evidence="3">
    <location>
        <begin position="471"/>
        <end position="487"/>
    </location>
</feature>
<proteinExistence type="predicted"/>
<feature type="region of interest" description="Disordered" evidence="3">
    <location>
        <begin position="524"/>
        <end position="559"/>
    </location>
</feature>
<dbReference type="AlphaFoldDB" id="A0A0C9Z540"/>
<feature type="region of interest" description="Disordered" evidence="3">
    <location>
        <begin position="138"/>
        <end position="232"/>
    </location>
</feature>
<dbReference type="PANTHER" id="PTHR15503:SF22">
    <property type="entry name" value="TRANSPOSON TY3-I GAG POLYPROTEIN"/>
    <property type="match status" value="1"/>
</dbReference>
<keyword evidence="2" id="KW-0479">Metal-binding</keyword>
<evidence type="ECO:0000256" key="3">
    <source>
        <dbReference type="SAM" id="MobiDB-lite"/>
    </source>
</evidence>
<dbReference type="InterPro" id="IPR045358">
    <property type="entry name" value="Ty3_capsid"/>
</dbReference>
<name>A0A0C9Z540_9AGAM</name>
<dbReference type="GO" id="GO:0008270">
    <property type="term" value="F:zinc ion binding"/>
    <property type="evidence" value="ECO:0007669"/>
    <property type="project" value="UniProtKB-KW"/>
</dbReference>
<protein>
    <recommendedName>
        <fullName evidence="4">CCHC-type domain-containing protein</fullName>
    </recommendedName>
</protein>
<dbReference type="InterPro" id="IPR001878">
    <property type="entry name" value="Znf_CCHC"/>
</dbReference>
<dbReference type="SUPFAM" id="SSF57756">
    <property type="entry name" value="Retrovirus zinc finger-like domains"/>
    <property type="match status" value="1"/>
</dbReference>
<evidence type="ECO:0000313" key="6">
    <source>
        <dbReference type="Proteomes" id="UP000054018"/>
    </source>
</evidence>
<evidence type="ECO:0000313" key="5">
    <source>
        <dbReference type="EMBL" id="KIK15118.1"/>
    </source>
</evidence>
<dbReference type="InterPro" id="IPR032567">
    <property type="entry name" value="RTL1-rel"/>
</dbReference>
<dbReference type="EMBL" id="KN833906">
    <property type="protein sequence ID" value="KIK15118.1"/>
    <property type="molecule type" value="Genomic_DNA"/>
</dbReference>
<feature type="compositionally biased region" description="Gly residues" evidence="3">
    <location>
        <begin position="213"/>
        <end position="223"/>
    </location>
</feature>
<keyword evidence="6" id="KW-1185">Reference proteome</keyword>
<evidence type="ECO:0000256" key="1">
    <source>
        <dbReference type="ARBA" id="ARBA00022664"/>
    </source>
</evidence>
<keyword evidence="1" id="KW-0507">mRNA processing</keyword>
<dbReference type="InterPro" id="IPR036875">
    <property type="entry name" value="Znf_CCHC_sf"/>
</dbReference>
<feature type="compositionally biased region" description="Low complexity" evidence="3">
    <location>
        <begin position="443"/>
        <end position="454"/>
    </location>
</feature>
<keyword evidence="2" id="KW-0863">Zinc-finger</keyword>
<dbReference type="OrthoDB" id="2691415at2759"/>
<sequence>MAAMHIMRLTHPPASLQSASAEFLSTNITLVHPSVVLNRPPLKFVGFVPILLYLQNPRAGLVQGGSARAEPDALSCTSVATVGHPSAIVALCRPVSANPRLTSAYLHLHPPASVSVGDRRSRPELNSIFVLPLTRARTRQRETDERLATALGNPRRLPSVVEQFQSFSARRRQQHDSASQAGPSDAQRSDFHMPPLHGGDPSNHEEPDLPDGGSDGGGSGDGGIPEDLAEPPEDPVLALTRAVHALARSSQHSRDSAPKTKVREPDTFDGSNPKKLREFLVQCELNFQDCPKAFRTSRAKVTFAQSYLKGMALAWFEPDLLNPDDYFNRPLWMDDYREFLHKLTTNFGPHDAVADAVQNLENLSMKDSSCIPKYVVEFNRWASQVKDYGEGALRHRFYTGLPDRIKDEISRVGKPTTLVGLRELAQTIDARYWERKAEISRTAKPSADKSSSAKPSDDKKSSSISPSALRSDAKGKSKLKDNQKPDAVKSDIAHLLGKDGKLNAAERQHHLTNNLCLFCGEGGHSAKDCPKSTSRAAKARAAVAEAPPAPPAEKAEAKN</sequence>
<feature type="region of interest" description="Disordered" evidence="3">
    <location>
        <begin position="439"/>
        <end position="487"/>
    </location>
</feature>
<dbReference type="Proteomes" id="UP000054018">
    <property type="component" value="Unassembled WGS sequence"/>
</dbReference>
<dbReference type="Gene3D" id="4.10.60.10">
    <property type="entry name" value="Zinc finger, CCHC-type"/>
    <property type="match status" value="1"/>
</dbReference>
<dbReference type="GO" id="GO:0003676">
    <property type="term" value="F:nucleic acid binding"/>
    <property type="evidence" value="ECO:0007669"/>
    <property type="project" value="InterPro"/>
</dbReference>
<reference evidence="5 6" key="1">
    <citation type="submission" date="2014-04" db="EMBL/GenBank/DDBJ databases">
        <authorList>
            <consortium name="DOE Joint Genome Institute"/>
            <person name="Kuo A."/>
            <person name="Kohler A."/>
            <person name="Costa M.D."/>
            <person name="Nagy L.G."/>
            <person name="Floudas D."/>
            <person name="Copeland A."/>
            <person name="Barry K.W."/>
            <person name="Cichocki N."/>
            <person name="Veneault-Fourrey C."/>
            <person name="LaButti K."/>
            <person name="Lindquist E.A."/>
            <person name="Lipzen A."/>
            <person name="Lundell T."/>
            <person name="Morin E."/>
            <person name="Murat C."/>
            <person name="Sun H."/>
            <person name="Tunlid A."/>
            <person name="Henrissat B."/>
            <person name="Grigoriev I.V."/>
            <person name="Hibbett D.S."/>
            <person name="Martin F."/>
            <person name="Nordberg H.P."/>
            <person name="Cantor M.N."/>
            <person name="Hua S.X."/>
        </authorList>
    </citation>
    <scope>NUCLEOTIDE SEQUENCE [LARGE SCALE GENOMIC DNA]</scope>
    <source>
        <strain evidence="5 6">441</strain>
    </source>
</reference>
<dbReference type="Pfam" id="PF19259">
    <property type="entry name" value="Ty3_capsid"/>
    <property type="match status" value="1"/>
</dbReference>
<dbReference type="SMART" id="SM00343">
    <property type="entry name" value="ZnF_C2HC"/>
    <property type="match status" value="1"/>
</dbReference>